<dbReference type="InterPro" id="IPR021830">
    <property type="entry name" value="DUF3422"/>
</dbReference>
<feature type="transmembrane region" description="Helical" evidence="1">
    <location>
        <begin position="415"/>
        <end position="434"/>
    </location>
</feature>
<name>A0ABT4LN71_9PROT</name>
<dbReference type="EMBL" id="JAPWGY010000004">
    <property type="protein sequence ID" value="MCZ4281776.1"/>
    <property type="molecule type" value="Genomic_DNA"/>
</dbReference>
<evidence type="ECO:0000313" key="2">
    <source>
        <dbReference type="EMBL" id="MCZ4281776.1"/>
    </source>
</evidence>
<protein>
    <submittedName>
        <fullName evidence="2">DUF3422 domain-containing protein</fullName>
    </submittedName>
</protein>
<evidence type="ECO:0000256" key="1">
    <source>
        <dbReference type="SAM" id="Phobius"/>
    </source>
</evidence>
<sequence length="447" mass="50546">MLRDHPLRVELCNELHARPFTQLSGPETITHIGIVTGEGKAEEERRHVGQLCSRYNVVPPLPGTKHFMADFGRFFLVWERHTEFSTYTFFRNRRDPQRKLSDIDPVHIDQAGEQPYVPFSRTAIAQVPGDWLEGLSGDRLVGVHLELEGPDAQERTMQEQVAFFPSGNLAASTLRAGLAAVWMDFSINEDGYGRILLKDYGLKPRQIGRAVQRLLEIETYRMMALLSLPLAQSYGARLAKAGRKLTDITSRMTGTRAVTSEKILLRELTELSAEIEQAAAETNYRFSASKAYHELVKQRTRKLREGNMDGFQRIESFLDRRLTPAMRTCEATALRLDTLSKRVARAGQLLRTRVDIQLEEQNSALLKSMDRRASLQLRLQETVEGLSVAAISYYVVSLIYYLAKGANDLGFDIKASLVAALSIPLVVIGLWLGVRRVRRMVTRNQSE</sequence>
<keyword evidence="1" id="KW-0472">Membrane</keyword>
<dbReference type="Proteomes" id="UP001069802">
    <property type="component" value="Unassembled WGS sequence"/>
</dbReference>
<accession>A0ABT4LN71</accession>
<organism evidence="2 3">
    <name type="scientific">Kiloniella laminariae</name>
    <dbReference type="NCBI Taxonomy" id="454162"/>
    <lineage>
        <taxon>Bacteria</taxon>
        <taxon>Pseudomonadati</taxon>
        <taxon>Pseudomonadota</taxon>
        <taxon>Alphaproteobacteria</taxon>
        <taxon>Rhodospirillales</taxon>
        <taxon>Kiloniellaceae</taxon>
        <taxon>Kiloniella</taxon>
    </lineage>
</organism>
<proteinExistence type="predicted"/>
<keyword evidence="1" id="KW-0812">Transmembrane</keyword>
<gene>
    <name evidence="2" type="ORF">O4H49_13375</name>
</gene>
<dbReference type="Pfam" id="PF11902">
    <property type="entry name" value="DUF3422"/>
    <property type="match status" value="1"/>
</dbReference>
<evidence type="ECO:0000313" key="3">
    <source>
        <dbReference type="Proteomes" id="UP001069802"/>
    </source>
</evidence>
<reference evidence="2" key="1">
    <citation type="submission" date="2022-12" db="EMBL/GenBank/DDBJ databases">
        <title>Bacterial isolates from different developmental stages of Nematostella vectensis.</title>
        <authorList>
            <person name="Fraune S."/>
        </authorList>
    </citation>
    <scope>NUCLEOTIDE SEQUENCE</scope>
    <source>
        <strain evidence="2">G21630-S1</strain>
    </source>
</reference>
<keyword evidence="1" id="KW-1133">Transmembrane helix</keyword>
<comment type="caution">
    <text evidence="2">The sequence shown here is derived from an EMBL/GenBank/DDBJ whole genome shotgun (WGS) entry which is preliminary data.</text>
</comment>
<keyword evidence="3" id="KW-1185">Reference proteome</keyword>
<dbReference type="RefSeq" id="WP_269423936.1">
    <property type="nucleotide sequence ID" value="NZ_JAPWGY010000004.1"/>
</dbReference>